<dbReference type="WBParaSite" id="BTMF_0000336301-mRNA-1">
    <property type="protein sequence ID" value="BTMF_0000336301-mRNA-1"/>
    <property type="gene ID" value="BTMF_0000336301"/>
</dbReference>
<dbReference type="STRING" id="42155.A0A0R3QAJ4"/>
<evidence type="ECO:0000313" key="2">
    <source>
        <dbReference type="EMBL" id="VDO13085.1"/>
    </source>
</evidence>
<evidence type="ECO:0000313" key="3">
    <source>
        <dbReference type="Proteomes" id="UP000280834"/>
    </source>
</evidence>
<dbReference type="AlphaFoldDB" id="A0A0R3QAJ4"/>
<evidence type="ECO:0000313" key="4">
    <source>
        <dbReference type="WBParaSite" id="BTMF_0000336301-mRNA-1"/>
    </source>
</evidence>
<reference evidence="2 3" key="2">
    <citation type="submission" date="2018-11" db="EMBL/GenBank/DDBJ databases">
        <authorList>
            <consortium name="Pathogen Informatics"/>
        </authorList>
    </citation>
    <scope>NUCLEOTIDE SEQUENCE [LARGE SCALE GENOMIC DNA]</scope>
</reference>
<evidence type="ECO:0000256" key="1">
    <source>
        <dbReference type="SAM" id="Phobius"/>
    </source>
</evidence>
<accession>A0A0R3QAJ4</accession>
<name>A0A0R3QAJ4_9BILA</name>
<organism evidence="4">
    <name type="scientific">Brugia timori</name>
    <dbReference type="NCBI Taxonomy" id="42155"/>
    <lineage>
        <taxon>Eukaryota</taxon>
        <taxon>Metazoa</taxon>
        <taxon>Ecdysozoa</taxon>
        <taxon>Nematoda</taxon>
        <taxon>Chromadorea</taxon>
        <taxon>Rhabditida</taxon>
        <taxon>Spirurina</taxon>
        <taxon>Spiruromorpha</taxon>
        <taxon>Filarioidea</taxon>
        <taxon>Onchocercidae</taxon>
        <taxon>Brugia</taxon>
    </lineage>
</organism>
<reference evidence="4" key="1">
    <citation type="submission" date="2017-02" db="UniProtKB">
        <authorList>
            <consortium name="WormBaseParasite"/>
        </authorList>
    </citation>
    <scope>IDENTIFICATION</scope>
</reference>
<keyword evidence="1" id="KW-0812">Transmembrane</keyword>
<proteinExistence type="predicted"/>
<dbReference type="EMBL" id="UZAG01002265">
    <property type="protein sequence ID" value="VDO13085.1"/>
    <property type="molecule type" value="Genomic_DNA"/>
</dbReference>
<protein>
    <submittedName>
        <fullName evidence="4">Lectin_legB domain-containing protein</fullName>
    </submittedName>
</protein>
<keyword evidence="1" id="KW-1133">Transmembrane helix</keyword>
<gene>
    <name evidence="2" type="ORF">BTMF_LOCUS2676</name>
</gene>
<feature type="transmembrane region" description="Helical" evidence="1">
    <location>
        <begin position="56"/>
        <end position="79"/>
    </location>
</feature>
<dbReference type="Proteomes" id="UP000280834">
    <property type="component" value="Unassembled WGS sequence"/>
</dbReference>
<keyword evidence="1" id="KW-0472">Membrane</keyword>
<keyword evidence="3" id="KW-1185">Reference proteome</keyword>
<sequence length="89" mass="9790">MAQNVDTVLPTIHDNNGLGSTMIAGQLIIYDLDEEPPVNYVSVLTANSCIISREGLFVVALSLGAISVALFIATLFMYFRLSKFEKDRH</sequence>